<evidence type="ECO:0000313" key="2">
    <source>
        <dbReference type="Proteomes" id="UP001165960"/>
    </source>
</evidence>
<organism evidence="1 2">
    <name type="scientific">Entomophthora muscae</name>
    <dbReference type="NCBI Taxonomy" id="34485"/>
    <lineage>
        <taxon>Eukaryota</taxon>
        <taxon>Fungi</taxon>
        <taxon>Fungi incertae sedis</taxon>
        <taxon>Zoopagomycota</taxon>
        <taxon>Entomophthoromycotina</taxon>
        <taxon>Entomophthoromycetes</taxon>
        <taxon>Entomophthorales</taxon>
        <taxon>Entomophthoraceae</taxon>
        <taxon>Entomophthora</taxon>
    </lineage>
</organism>
<dbReference type="EMBL" id="QTSX02000736">
    <property type="protein sequence ID" value="KAJ9086009.1"/>
    <property type="molecule type" value="Genomic_DNA"/>
</dbReference>
<proteinExistence type="predicted"/>
<reference evidence="1" key="1">
    <citation type="submission" date="2022-04" db="EMBL/GenBank/DDBJ databases">
        <title>Genome of the entomopathogenic fungus Entomophthora muscae.</title>
        <authorList>
            <person name="Elya C."/>
            <person name="Lovett B.R."/>
            <person name="Lee E."/>
            <person name="Macias A.M."/>
            <person name="Hajek A.E."/>
            <person name="De Bivort B.L."/>
            <person name="Kasson M.T."/>
            <person name="De Fine Licht H.H."/>
            <person name="Stajich J.E."/>
        </authorList>
    </citation>
    <scope>NUCLEOTIDE SEQUENCE</scope>
    <source>
        <strain evidence="1">Berkeley</strain>
    </source>
</reference>
<gene>
    <name evidence="1" type="primary">TRP3_2</name>
    <name evidence="1" type="ORF">DSO57_1008523</name>
</gene>
<accession>A0ACC2UGS7</accession>
<name>A0ACC2UGS7_9FUNG</name>
<comment type="caution">
    <text evidence="1">The sequence shown here is derived from an EMBL/GenBank/DDBJ whole genome shotgun (WGS) entry which is preliminary data.</text>
</comment>
<dbReference type="EC" id="4.2.1.20" evidence="1"/>
<dbReference type="Proteomes" id="UP001165960">
    <property type="component" value="Unassembled WGS sequence"/>
</dbReference>
<keyword evidence="2" id="KW-1185">Reference proteome</keyword>
<keyword evidence="1" id="KW-0456">Lyase</keyword>
<protein>
    <submittedName>
        <fullName evidence="1">Anthranilate synthase / indole-3-glycerol phosphate synthase</fullName>
        <ecNumber evidence="1">4.2.1.20</ecNumber>
    </submittedName>
</protein>
<evidence type="ECO:0000313" key="1">
    <source>
        <dbReference type="EMBL" id="KAJ9086009.1"/>
    </source>
</evidence>
<sequence length="703" mass="76146">MAEAIRYVFESCKEQGRTALVAYTVAGYPHPSCTPDVLLGFEKAGVDIIELGIPFTDPLADGPSIASAHFASLKHGVDLDMCFEFVAQARRKGLRAPVVLMGYYNPIYQYGELDVCRKTKECGANGFIIVDLPPEEATTFLEGCRTEKLSYVPLITPTTTEQRIQHLAKVADSFLYVVSRSGVTGVQAALDSNLSALLTRVRSNLQVAGGRQLPIAVGFGISTNQQFLEVGTQADGVVVGSCIIQLLKNSENPTAQEASEMITKVECFLKELKKPDSTGQLKAKALPEVAEAKLLAPQSTDSLRFGEFGGQYVPEALMGCLMELEGVYQTAKQDPAFWEEFKSYYPFISRPSNLHRANRLSDHCGGASIWLKREDLNHTGAHKINNALGQALLARRLGKKRIIAETGAGQHGVATATVCAHFGLECIIYMGAEDVRRQALNVFRIRLLGAKVVPVESGSCTLKDAVNEAMRDWVSNVNSTHYIVGSAIGPHPFPTLVRDFQAVIGQETRSQMLESTGKLPDAVVACVGGGSNAIGMFYPFIQDEEVQLIGVEAAGSGVDTECHSATLTKGTPGVFHGARTYLLQDKKGQITPTHSISAGLDYPGVGPEHCFLKDAGRAKYVWADDAQALQGFRLLSQFEGIIPALETSHAVYIAMEMAKALPSDKNIVICVSGRGDKDVQLVAEALPKLGPKIDWDLRFETFE</sequence>